<dbReference type="Gene3D" id="1.20.1600.10">
    <property type="entry name" value="Outer membrane efflux proteins (OEP)"/>
    <property type="match status" value="1"/>
</dbReference>
<evidence type="ECO:0008006" key="10">
    <source>
        <dbReference type="Google" id="ProtNLM"/>
    </source>
</evidence>
<evidence type="ECO:0000256" key="1">
    <source>
        <dbReference type="ARBA" id="ARBA00004442"/>
    </source>
</evidence>
<organism evidence="8 9">
    <name type="scientific">Sphingobacterium humi</name>
    <dbReference type="NCBI Taxonomy" id="1796905"/>
    <lineage>
        <taxon>Bacteria</taxon>
        <taxon>Pseudomonadati</taxon>
        <taxon>Bacteroidota</taxon>
        <taxon>Sphingobacteriia</taxon>
        <taxon>Sphingobacteriales</taxon>
        <taxon>Sphingobacteriaceae</taxon>
        <taxon>Sphingobacterium</taxon>
    </lineage>
</organism>
<evidence type="ECO:0000313" key="8">
    <source>
        <dbReference type="EMBL" id="MVZ63370.1"/>
    </source>
</evidence>
<evidence type="ECO:0000256" key="6">
    <source>
        <dbReference type="ARBA" id="ARBA00023136"/>
    </source>
</evidence>
<evidence type="ECO:0000256" key="5">
    <source>
        <dbReference type="ARBA" id="ARBA00022692"/>
    </source>
</evidence>
<keyword evidence="7" id="KW-0998">Cell outer membrane</keyword>
<sequence>MEGRNKLKYMKYLTIYLYIQFVCCLVSDLKGQETPLSLADCIHLAMQQNPALKKDELQINRADLRYKQAKYDRLPRVEAGADHAISQGRSIDPTTNQYIDKNNSFGSQYANLNIPIFNGFAILNNIRRQAYAKEAGKLEFDSRRNELKLDVIEAYIKVLTAQDMLQQIEGQLIVTKEQLHRHEVLNKEGAVAPGDLYDIKGQYNSDLNLLAQTKQSLNEAKLMLASLMNMDPAQLPALQTLATDQVFVAQQADALFQQALHALPEYKALDWRIKEMEAQIQVARSAYFPSLSFGGGLNSNYSKEGGNPFTQMKNNLRKSVFLSLSIPIFNRFTTRTQVRLAQVDLQEADYNKDILSNELRRQTAKAVFDLRTAQITVQNLKEQAENYSEAFRIAQVHFDAGNSNSVIYLTAKNKLDNTRSLLLIKQYEYLLQKYINDYYAGALNL</sequence>
<dbReference type="InterPro" id="IPR003423">
    <property type="entry name" value="OMP_efflux"/>
</dbReference>
<dbReference type="AlphaFoldDB" id="A0A6N8L0V2"/>
<keyword evidence="3" id="KW-0813">Transport</keyword>
<accession>A0A6N8L0V2</accession>
<comment type="similarity">
    <text evidence="2">Belongs to the outer membrane factor (OMF) (TC 1.B.17) family.</text>
</comment>
<evidence type="ECO:0000256" key="2">
    <source>
        <dbReference type="ARBA" id="ARBA00007613"/>
    </source>
</evidence>
<dbReference type="Pfam" id="PF02321">
    <property type="entry name" value="OEP"/>
    <property type="match status" value="2"/>
</dbReference>
<protein>
    <recommendedName>
        <fullName evidence="10">TolC family protein</fullName>
    </recommendedName>
</protein>
<keyword evidence="4" id="KW-1134">Transmembrane beta strand</keyword>
<dbReference type="PANTHER" id="PTHR30026:SF20">
    <property type="entry name" value="OUTER MEMBRANE PROTEIN TOLC"/>
    <property type="match status" value="1"/>
</dbReference>
<dbReference type="GO" id="GO:0015562">
    <property type="term" value="F:efflux transmembrane transporter activity"/>
    <property type="evidence" value="ECO:0007669"/>
    <property type="project" value="InterPro"/>
</dbReference>
<evidence type="ECO:0000256" key="7">
    <source>
        <dbReference type="ARBA" id="ARBA00023237"/>
    </source>
</evidence>
<dbReference type="OrthoDB" id="9811587at2"/>
<comment type="subcellular location">
    <subcellularLocation>
        <location evidence="1">Cell outer membrane</location>
    </subcellularLocation>
</comment>
<evidence type="ECO:0000256" key="4">
    <source>
        <dbReference type="ARBA" id="ARBA00022452"/>
    </source>
</evidence>
<comment type="caution">
    <text evidence="8">The sequence shown here is derived from an EMBL/GenBank/DDBJ whole genome shotgun (WGS) entry which is preliminary data.</text>
</comment>
<reference evidence="8 9" key="1">
    <citation type="submission" date="2019-12" db="EMBL/GenBank/DDBJ databases">
        <authorList>
            <person name="Dong K."/>
        </authorList>
    </citation>
    <scope>NUCLEOTIDE SEQUENCE [LARGE SCALE GENOMIC DNA]</scope>
    <source>
        <strain evidence="8 9">JCM 31225</strain>
    </source>
</reference>
<keyword evidence="5" id="KW-0812">Transmembrane</keyword>
<dbReference type="EMBL" id="WSQA01000012">
    <property type="protein sequence ID" value="MVZ63370.1"/>
    <property type="molecule type" value="Genomic_DNA"/>
</dbReference>
<proteinExistence type="inferred from homology"/>
<name>A0A6N8L0V2_9SPHI</name>
<keyword evidence="6" id="KW-0472">Membrane</keyword>
<keyword evidence="9" id="KW-1185">Reference proteome</keyword>
<dbReference type="PANTHER" id="PTHR30026">
    <property type="entry name" value="OUTER MEMBRANE PROTEIN TOLC"/>
    <property type="match status" value="1"/>
</dbReference>
<dbReference type="Proteomes" id="UP000435036">
    <property type="component" value="Unassembled WGS sequence"/>
</dbReference>
<evidence type="ECO:0000313" key="9">
    <source>
        <dbReference type="Proteomes" id="UP000435036"/>
    </source>
</evidence>
<dbReference type="InterPro" id="IPR051906">
    <property type="entry name" value="TolC-like"/>
</dbReference>
<dbReference type="GO" id="GO:0015288">
    <property type="term" value="F:porin activity"/>
    <property type="evidence" value="ECO:0007669"/>
    <property type="project" value="TreeGrafter"/>
</dbReference>
<dbReference type="GO" id="GO:1990281">
    <property type="term" value="C:efflux pump complex"/>
    <property type="evidence" value="ECO:0007669"/>
    <property type="project" value="TreeGrafter"/>
</dbReference>
<gene>
    <name evidence="8" type="ORF">GQF63_15165</name>
</gene>
<evidence type="ECO:0000256" key="3">
    <source>
        <dbReference type="ARBA" id="ARBA00022448"/>
    </source>
</evidence>
<dbReference type="SUPFAM" id="SSF56954">
    <property type="entry name" value="Outer membrane efflux proteins (OEP)"/>
    <property type="match status" value="1"/>
</dbReference>
<dbReference type="GO" id="GO:0009279">
    <property type="term" value="C:cell outer membrane"/>
    <property type="evidence" value="ECO:0007669"/>
    <property type="project" value="UniProtKB-SubCell"/>
</dbReference>